<evidence type="ECO:0000256" key="2">
    <source>
        <dbReference type="ARBA" id="ARBA00022723"/>
    </source>
</evidence>
<sequence length="285" mass="32463">MNSLKSIPNIAKLTSNIILILGCNPGPMTLQGTNTYLIGTGKRRILLDTGEVDVPQYINNLKKVLEEEECDIEHIILTHWHHDHVGGIPDVLRLNSSDCKIWKFRRSDKQDDVLPSKISFDYLHDGQTLSTVGASLRVIHTPGHTTDHVILSMPDNKALFSGDTILGEATAVFEDLHDYIQSLLLIQKLEVDVIYPGHGSVIKNPREYVQYYLDHRKERENQVMEMLKTSKTSVTESDIVDAIYQGLDVRLHLAAENNVKQILVKFLKENKVEFKENKWRFIAKI</sequence>
<dbReference type="InterPro" id="IPR001279">
    <property type="entry name" value="Metallo-B-lactamas"/>
</dbReference>
<dbReference type="PROSITE" id="PS51257">
    <property type="entry name" value="PROKAR_LIPOPROTEIN"/>
    <property type="match status" value="1"/>
</dbReference>
<dbReference type="Pfam" id="PF00753">
    <property type="entry name" value="Lactamase_B"/>
    <property type="match status" value="2"/>
</dbReference>
<dbReference type="AlphaFoldDB" id="A0A1B6DG22"/>
<dbReference type="InterPro" id="IPR036388">
    <property type="entry name" value="WH-like_DNA-bd_sf"/>
</dbReference>
<evidence type="ECO:0000256" key="5">
    <source>
        <dbReference type="ARBA" id="ARBA00069358"/>
    </source>
</evidence>
<dbReference type="SMART" id="SM00849">
    <property type="entry name" value="Lactamase_B"/>
    <property type="match status" value="1"/>
</dbReference>
<dbReference type="PANTHER" id="PTHR23131">
    <property type="entry name" value="ENDORIBONUCLEASE LACTB2"/>
    <property type="match status" value="1"/>
</dbReference>
<evidence type="ECO:0000259" key="6">
    <source>
        <dbReference type="SMART" id="SM00849"/>
    </source>
</evidence>
<evidence type="ECO:0000256" key="4">
    <source>
        <dbReference type="ARBA" id="ARBA00022833"/>
    </source>
</evidence>
<comment type="similarity">
    <text evidence="1">Belongs to the metallo-beta-lactamase superfamily. Glyoxalase II family.</text>
</comment>
<evidence type="ECO:0000256" key="3">
    <source>
        <dbReference type="ARBA" id="ARBA00022801"/>
    </source>
</evidence>
<keyword evidence="4" id="KW-0862">Zinc</keyword>
<name>A0A1B6DG22_9HEMI</name>
<protein>
    <recommendedName>
        <fullName evidence="5">Beta-lactamase-like protein 2 homolog</fullName>
    </recommendedName>
</protein>
<dbReference type="InterPro" id="IPR050662">
    <property type="entry name" value="Sec-metab_biosynth-thioest"/>
</dbReference>
<dbReference type="InterPro" id="IPR047921">
    <property type="entry name" value="LACTB2-like_MBL-fold"/>
</dbReference>
<dbReference type="Gene3D" id="3.60.15.10">
    <property type="entry name" value="Ribonuclease Z/Hydroxyacylglutathione hydrolase-like"/>
    <property type="match status" value="1"/>
</dbReference>
<dbReference type="GO" id="GO:0031123">
    <property type="term" value="P:RNA 3'-end processing"/>
    <property type="evidence" value="ECO:0007669"/>
    <property type="project" value="UniProtKB-ARBA"/>
</dbReference>
<dbReference type="GO" id="GO:0003727">
    <property type="term" value="F:single-stranded RNA binding"/>
    <property type="evidence" value="ECO:0007669"/>
    <property type="project" value="TreeGrafter"/>
</dbReference>
<dbReference type="EMBL" id="GEDC01012733">
    <property type="protein sequence ID" value="JAS24565.1"/>
    <property type="molecule type" value="Transcribed_RNA"/>
</dbReference>
<dbReference type="PANTHER" id="PTHR23131:SF0">
    <property type="entry name" value="ENDORIBONUCLEASE LACTB2"/>
    <property type="match status" value="1"/>
</dbReference>
<keyword evidence="3" id="KW-0378">Hydrolase</keyword>
<gene>
    <name evidence="7" type="ORF">g.18370</name>
</gene>
<accession>A0A1B6DG22</accession>
<dbReference type="CDD" id="cd07722">
    <property type="entry name" value="LACTB2-like_MBL-fold"/>
    <property type="match status" value="1"/>
</dbReference>
<feature type="domain" description="Metallo-beta-lactamase" evidence="6">
    <location>
        <begin position="32"/>
        <end position="198"/>
    </location>
</feature>
<dbReference type="GO" id="GO:0016787">
    <property type="term" value="F:hydrolase activity"/>
    <property type="evidence" value="ECO:0007669"/>
    <property type="project" value="UniProtKB-KW"/>
</dbReference>
<dbReference type="SUPFAM" id="SSF56281">
    <property type="entry name" value="Metallo-hydrolase/oxidoreductase"/>
    <property type="match status" value="1"/>
</dbReference>
<dbReference type="GO" id="GO:0046872">
    <property type="term" value="F:metal ion binding"/>
    <property type="evidence" value="ECO:0007669"/>
    <property type="project" value="UniProtKB-KW"/>
</dbReference>
<reference evidence="7" key="1">
    <citation type="submission" date="2015-12" db="EMBL/GenBank/DDBJ databases">
        <title>De novo transcriptome assembly of four potential Pierce s Disease insect vectors from Arizona vineyards.</title>
        <authorList>
            <person name="Tassone E.E."/>
        </authorList>
    </citation>
    <scope>NUCLEOTIDE SEQUENCE</scope>
</reference>
<evidence type="ECO:0000313" key="7">
    <source>
        <dbReference type="EMBL" id="JAS24565.1"/>
    </source>
</evidence>
<dbReference type="Gene3D" id="1.10.10.10">
    <property type="entry name" value="Winged helix-like DNA-binding domain superfamily/Winged helix DNA-binding domain"/>
    <property type="match status" value="1"/>
</dbReference>
<dbReference type="Pfam" id="PF17778">
    <property type="entry name" value="WHD_BLACT"/>
    <property type="match status" value="1"/>
</dbReference>
<evidence type="ECO:0000256" key="1">
    <source>
        <dbReference type="ARBA" id="ARBA00006759"/>
    </source>
</evidence>
<dbReference type="GO" id="GO:0005759">
    <property type="term" value="C:mitochondrial matrix"/>
    <property type="evidence" value="ECO:0007669"/>
    <property type="project" value="TreeGrafter"/>
</dbReference>
<dbReference type="FunFam" id="3.60.15.10:FF:000017">
    <property type="entry name" value="Lactamase beta 2"/>
    <property type="match status" value="1"/>
</dbReference>
<organism evidence="7">
    <name type="scientific">Clastoptera arizonana</name>
    <name type="common">Arizona spittle bug</name>
    <dbReference type="NCBI Taxonomy" id="38151"/>
    <lineage>
        <taxon>Eukaryota</taxon>
        <taxon>Metazoa</taxon>
        <taxon>Ecdysozoa</taxon>
        <taxon>Arthropoda</taxon>
        <taxon>Hexapoda</taxon>
        <taxon>Insecta</taxon>
        <taxon>Pterygota</taxon>
        <taxon>Neoptera</taxon>
        <taxon>Paraneoptera</taxon>
        <taxon>Hemiptera</taxon>
        <taxon>Auchenorrhyncha</taxon>
        <taxon>Cercopoidea</taxon>
        <taxon>Clastopteridae</taxon>
        <taxon>Clastoptera</taxon>
    </lineage>
</organism>
<dbReference type="InterPro" id="IPR041516">
    <property type="entry name" value="LACTB2_WH"/>
</dbReference>
<dbReference type="InterPro" id="IPR036866">
    <property type="entry name" value="RibonucZ/Hydroxyglut_hydro"/>
</dbReference>
<dbReference type="GO" id="GO:0004521">
    <property type="term" value="F:RNA endonuclease activity"/>
    <property type="evidence" value="ECO:0007669"/>
    <property type="project" value="TreeGrafter"/>
</dbReference>
<keyword evidence="2" id="KW-0479">Metal-binding</keyword>
<proteinExistence type="inferred from homology"/>